<dbReference type="Proteomes" id="UP001361239">
    <property type="component" value="Unassembled WGS sequence"/>
</dbReference>
<dbReference type="Gene3D" id="3.40.50.2000">
    <property type="entry name" value="Glycogen Phosphorylase B"/>
    <property type="match status" value="2"/>
</dbReference>
<dbReference type="PANTHER" id="PTHR12526:SF572">
    <property type="entry name" value="BLL5144 PROTEIN"/>
    <property type="match status" value="1"/>
</dbReference>
<proteinExistence type="predicted"/>
<dbReference type="InterPro" id="IPR028098">
    <property type="entry name" value="Glyco_trans_4-like_N"/>
</dbReference>
<dbReference type="RefSeq" id="WP_339586574.1">
    <property type="nucleotide sequence ID" value="NZ_JBBHJZ010000001.1"/>
</dbReference>
<evidence type="ECO:0000313" key="3">
    <source>
        <dbReference type="EMBL" id="MEJ5976671.1"/>
    </source>
</evidence>
<dbReference type="Pfam" id="PF00534">
    <property type="entry name" value="Glycos_transf_1"/>
    <property type="match status" value="1"/>
</dbReference>
<dbReference type="EMBL" id="JBBHJZ010000001">
    <property type="protein sequence ID" value="MEJ5976671.1"/>
    <property type="molecule type" value="Genomic_DNA"/>
</dbReference>
<evidence type="ECO:0000313" key="4">
    <source>
        <dbReference type="Proteomes" id="UP001361239"/>
    </source>
</evidence>
<gene>
    <name evidence="3" type="ORF">WG901_08500</name>
</gene>
<dbReference type="SUPFAM" id="SSF53756">
    <property type="entry name" value="UDP-Glycosyltransferase/glycogen phosphorylase"/>
    <property type="match status" value="1"/>
</dbReference>
<reference evidence="3 4" key="1">
    <citation type="submission" date="2024-03" db="EMBL/GenBank/DDBJ databases">
        <authorList>
            <person name="Jo J.-H."/>
        </authorList>
    </citation>
    <scope>NUCLEOTIDE SEQUENCE [LARGE SCALE GENOMIC DNA]</scope>
    <source>
        <strain evidence="3 4">PS1R-30</strain>
    </source>
</reference>
<keyword evidence="4" id="KW-1185">Reference proteome</keyword>
<dbReference type="InterPro" id="IPR001296">
    <property type="entry name" value="Glyco_trans_1"/>
</dbReference>
<evidence type="ECO:0000259" key="2">
    <source>
        <dbReference type="Pfam" id="PF13439"/>
    </source>
</evidence>
<protein>
    <submittedName>
        <fullName evidence="3">Glycosyltransferase family 4 protein</fullName>
    </submittedName>
</protein>
<sequence>MIGTFAPRKCGIATFTEDLKTKVEAFHPGVSFDIYALDRREAAPLYEGSVEFVRVDELQSYRDAARRISRSGVDAVWLQHEYGIFGGPDGAMVTELIDRIEAPLIVTFHTILTQPSPGQREVLRQILSRTAEAMVMSAHGRDLLIKLYGFSPDRITVIAHGAPDRPFGREDQFKAQLGLAGRPVLMTFGLLGPGKGLEHAIEALPAIAAKHPDVLYRIVGATHPNLVREQGETYRDGLKARVTELGIEANVAWDDRFLDTDELLDQIEACDIYLTPYPNLQQSTSGTLSYAVALGKAVVSTPYIHARELLADDVGVLVPVGDPAAIAATVNDLLDQPAKLSAIKKRAYAKGRRTIWPRFAQASAELVSKAVFATEAGASAFAFEKRPSHGRDDTHILPCPAHRAVLDLRGGGMKLAG</sequence>
<organism evidence="3 4">
    <name type="scientific">Novosphingobium anseongense</name>
    <dbReference type="NCBI Taxonomy" id="3133436"/>
    <lineage>
        <taxon>Bacteria</taxon>
        <taxon>Pseudomonadati</taxon>
        <taxon>Pseudomonadota</taxon>
        <taxon>Alphaproteobacteria</taxon>
        <taxon>Sphingomonadales</taxon>
        <taxon>Sphingomonadaceae</taxon>
        <taxon>Novosphingobium</taxon>
    </lineage>
</organism>
<feature type="domain" description="Glycosyl transferase family 1" evidence="1">
    <location>
        <begin position="172"/>
        <end position="349"/>
    </location>
</feature>
<dbReference type="PANTHER" id="PTHR12526">
    <property type="entry name" value="GLYCOSYLTRANSFERASE"/>
    <property type="match status" value="1"/>
</dbReference>
<feature type="domain" description="Glycosyltransferase subfamily 4-like N-terminal" evidence="2">
    <location>
        <begin position="58"/>
        <end position="161"/>
    </location>
</feature>
<name>A0ABU8RVD9_9SPHN</name>
<comment type="caution">
    <text evidence="3">The sequence shown here is derived from an EMBL/GenBank/DDBJ whole genome shotgun (WGS) entry which is preliminary data.</text>
</comment>
<evidence type="ECO:0000259" key="1">
    <source>
        <dbReference type="Pfam" id="PF00534"/>
    </source>
</evidence>
<accession>A0ABU8RVD9</accession>
<dbReference type="Pfam" id="PF13439">
    <property type="entry name" value="Glyco_transf_4"/>
    <property type="match status" value="1"/>
</dbReference>
<dbReference type="CDD" id="cd03822">
    <property type="entry name" value="GT4_mannosyltransferase-like"/>
    <property type="match status" value="1"/>
</dbReference>